<organism evidence="2">
    <name type="scientific">hydrothermal vent metagenome</name>
    <dbReference type="NCBI Taxonomy" id="652676"/>
    <lineage>
        <taxon>unclassified sequences</taxon>
        <taxon>metagenomes</taxon>
        <taxon>ecological metagenomes</taxon>
    </lineage>
</organism>
<sequence>MSDTTIRRPIRWNSAENTDVGMVREVNEDSIHSAPELQLWVVADGMGGYEAGNVASNMIVKALAGLSNLPSINEMVDSVEDCLIDANHRILEYADIMLDGRTLGSTVVTLLIKGHVGICLWAGDSRLYRYRNKQLEQLSRDHSQVEEMVQQGFLTQEEAENHPDSNVITRAIGANQELYIDITAFNVQLGDTYFLCSDGLYNMVSDDEIREVIASMPIEEAVDTLVQMALDEGANDNVSVILVNGVPDAALSTQVSLQE</sequence>
<dbReference type="SMART" id="SM00332">
    <property type="entry name" value="PP2Cc"/>
    <property type="match status" value="1"/>
</dbReference>
<evidence type="ECO:0000259" key="1">
    <source>
        <dbReference type="PROSITE" id="PS51746"/>
    </source>
</evidence>
<feature type="domain" description="PPM-type phosphatase" evidence="1">
    <location>
        <begin position="11"/>
        <end position="245"/>
    </location>
</feature>
<accession>A0A3B0WSU9</accession>
<dbReference type="CDD" id="cd00143">
    <property type="entry name" value="PP2Cc"/>
    <property type="match status" value="1"/>
</dbReference>
<dbReference type="NCBIfam" id="NF033484">
    <property type="entry name" value="Stp1_PP2C_phos"/>
    <property type="match status" value="1"/>
</dbReference>
<dbReference type="Gene3D" id="3.60.40.10">
    <property type="entry name" value="PPM-type phosphatase domain"/>
    <property type="match status" value="1"/>
</dbReference>
<dbReference type="GO" id="GO:0004722">
    <property type="term" value="F:protein serine/threonine phosphatase activity"/>
    <property type="evidence" value="ECO:0007669"/>
    <property type="project" value="InterPro"/>
</dbReference>
<dbReference type="PROSITE" id="PS51746">
    <property type="entry name" value="PPM_2"/>
    <property type="match status" value="1"/>
</dbReference>
<dbReference type="InterPro" id="IPR001932">
    <property type="entry name" value="PPM-type_phosphatase-like_dom"/>
</dbReference>
<dbReference type="InterPro" id="IPR036457">
    <property type="entry name" value="PPM-type-like_dom_sf"/>
</dbReference>
<name>A0A3B0WSU9_9ZZZZ</name>
<dbReference type="PANTHER" id="PTHR13832">
    <property type="entry name" value="PROTEIN PHOSPHATASE 2C"/>
    <property type="match status" value="1"/>
</dbReference>
<proteinExistence type="predicted"/>
<dbReference type="SUPFAM" id="SSF81606">
    <property type="entry name" value="PP2C-like"/>
    <property type="match status" value="1"/>
</dbReference>
<protein>
    <submittedName>
        <fullName evidence="2">Protein serine/threonine phosphatase PrpC, regulation of stationary phase</fullName>
    </submittedName>
</protein>
<dbReference type="InterPro" id="IPR015655">
    <property type="entry name" value="PP2C"/>
</dbReference>
<dbReference type="EMBL" id="UOFG01000069">
    <property type="protein sequence ID" value="VAW59178.1"/>
    <property type="molecule type" value="Genomic_DNA"/>
</dbReference>
<evidence type="ECO:0000313" key="2">
    <source>
        <dbReference type="EMBL" id="VAW59178.1"/>
    </source>
</evidence>
<dbReference type="PANTHER" id="PTHR13832:SF827">
    <property type="entry name" value="PROTEIN PHOSPHATASE 1L"/>
    <property type="match status" value="1"/>
</dbReference>
<dbReference type="SMART" id="SM00331">
    <property type="entry name" value="PP2C_SIG"/>
    <property type="match status" value="1"/>
</dbReference>
<gene>
    <name evidence="2" type="ORF">MNBD_GAMMA11-664</name>
</gene>
<reference evidence="2" key="1">
    <citation type="submission" date="2018-06" db="EMBL/GenBank/DDBJ databases">
        <authorList>
            <person name="Zhirakovskaya E."/>
        </authorList>
    </citation>
    <scope>NUCLEOTIDE SEQUENCE</scope>
</reference>
<dbReference type="AlphaFoldDB" id="A0A3B0WSU9"/>
<dbReference type="Pfam" id="PF13672">
    <property type="entry name" value="PP2C_2"/>
    <property type="match status" value="1"/>
</dbReference>